<keyword evidence="3" id="KW-1185">Reference proteome</keyword>
<dbReference type="AlphaFoldDB" id="A0A2T1DGQ8"/>
<dbReference type="PANTHER" id="PTHR30032:SF4">
    <property type="entry name" value="AMIDASE ENHANCER"/>
    <property type="match status" value="1"/>
</dbReference>
<dbReference type="OrthoDB" id="9794671at2"/>
<dbReference type="InterPro" id="IPR013486">
    <property type="entry name" value="SpoIID/LytB"/>
</dbReference>
<evidence type="ECO:0000259" key="1">
    <source>
        <dbReference type="Pfam" id="PF08486"/>
    </source>
</evidence>
<dbReference type="RefSeq" id="WP_073071702.1">
    <property type="nucleotide sequence ID" value="NZ_MPPI01000012.1"/>
</dbReference>
<evidence type="ECO:0000313" key="3">
    <source>
        <dbReference type="Proteomes" id="UP000238634"/>
    </source>
</evidence>
<dbReference type="InterPro" id="IPR013693">
    <property type="entry name" value="SpoIID/LytB_N"/>
</dbReference>
<proteinExistence type="predicted"/>
<dbReference type="Pfam" id="PF08486">
    <property type="entry name" value="SpoIID"/>
    <property type="match status" value="1"/>
</dbReference>
<dbReference type="PANTHER" id="PTHR30032">
    <property type="entry name" value="N-ACETYLMURAMOYL-L-ALANINE AMIDASE-RELATED"/>
    <property type="match status" value="1"/>
</dbReference>
<gene>
    <name evidence="2" type="ORF">C7B65_10365</name>
</gene>
<organism evidence="2 3">
    <name type="scientific">Phormidesmis priestleyi ULC007</name>
    <dbReference type="NCBI Taxonomy" id="1920490"/>
    <lineage>
        <taxon>Bacteria</taxon>
        <taxon>Bacillati</taxon>
        <taxon>Cyanobacteriota</taxon>
        <taxon>Cyanophyceae</taxon>
        <taxon>Leptolyngbyales</taxon>
        <taxon>Leptolyngbyaceae</taxon>
        <taxon>Phormidesmis</taxon>
    </lineage>
</organism>
<dbReference type="EMBL" id="PVWG01000009">
    <property type="protein sequence ID" value="PSB19689.1"/>
    <property type="molecule type" value="Genomic_DNA"/>
</dbReference>
<dbReference type="InterPro" id="IPR051922">
    <property type="entry name" value="Bact_Sporulation_Assoc"/>
</dbReference>
<dbReference type="GO" id="GO:0030288">
    <property type="term" value="C:outer membrane-bounded periplasmic space"/>
    <property type="evidence" value="ECO:0007669"/>
    <property type="project" value="TreeGrafter"/>
</dbReference>
<reference evidence="2 3" key="1">
    <citation type="submission" date="2018-02" db="EMBL/GenBank/DDBJ databases">
        <authorList>
            <person name="Cohen D.B."/>
            <person name="Kent A.D."/>
        </authorList>
    </citation>
    <scope>NUCLEOTIDE SEQUENCE [LARGE SCALE GENOMIC DNA]</scope>
    <source>
        <strain evidence="2 3">ULC007</strain>
    </source>
</reference>
<reference evidence="2 3" key="2">
    <citation type="submission" date="2018-03" db="EMBL/GenBank/DDBJ databases">
        <title>The ancient ancestry and fast evolution of plastids.</title>
        <authorList>
            <person name="Moore K.R."/>
            <person name="Magnabosco C."/>
            <person name="Momper L."/>
            <person name="Gold D.A."/>
            <person name="Bosak T."/>
            <person name="Fournier G.P."/>
        </authorList>
    </citation>
    <scope>NUCLEOTIDE SEQUENCE [LARGE SCALE GENOMIC DNA]</scope>
    <source>
        <strain evidence="2 3">ULC007</strain>
    </source>
</reference>
<dbReference type="NCBIfam" id="TIGR02669">
    <property type="entry name" value="SpoIID_LytB"/>
    <property type="match status" value="1"/>
</dbReference>
<sequence length="395" mass="42397">MLSPSLLSLLLSKLNFTAGRGWWLTALIWVVTIAPASAALDLRVLIKQGVGQVNVGSSTNAVVKDSSGRSLGQIQGMNGFAAQATGGGVAINNWKAGGLWIEPTGGGVVWIGDRWYRGRAYLAPAGQGLTAVNYVDLEQYLYSVLGGEMNGNWPQEALKAQAVVARSYALHKRQYSANAVYDLGDTTKWQVYRGVQDESGGTQMAVNATAGQVLTYKQQIIEAVFHSSSGGCTENVEDVWTQPLPYLRSVKDKYDQGAPVYQWSKPVTQSTLNSLAPGVGRVREVKLVQGTPSCKRVVTMKMIGDKGSATISGEKLQSALGLRSTFFSISPQANQVASKSTNQPEPGFVVNGFGFGHGLGMSQWGAYNMAQQGLTYQQIMGHYYTGVVLAKIEVK</sequence>
<name>A0A2T1DGQ8_9CYAN</name>
<dbReference type="STRING" id="1920490.GCA_001895925_00156"/>
<protein>
    <submittedName>
        <fullName evidence="2">SpoIID/LytB domain-containing protein</fullName>
    </submittedName>
</protein>
<accession>A0A2T1DGQ8</accession>
<evidence type="ECO:0000313" key="2">
    <source>
        <dbReference type="EMBL" id="PSB19689.1"/>
    </source>
</evidence>
<dbReference type="GO" id="GO:0030435">
    <property type="term" value="P:sporulation resulting in formation of a cellular spore"/>
    <property type="evidence" value="ECO:0007669"/>
    <property type="project" value="InterPro"/>
</dbReference>
<feature type="domain" description="Sporulation stage II protein D amidase enhancer LytB N-terminal" evidence="1">
    <location>
        <begin position="127"/>
        <end position="216"/>
    </location>
</feature>
<comment type="caution">
    <text evidence="2">The sequence shown here is derived from an EMBL/GenBank/DDBJ whole genome shotgun (WGS) entry which is preliminary data.</text>
</comment>
<dbReference type="Proteomes" id="UP000238634">
    <property type="component" value="Unassembled WGS sequence"/>
</dbReference>